<gene>
    <name evidence="2" type="ORF">VP01_2753g4</name>
</gene>
<evidence type="ECO:0000256" key="1">
    <source>
        <dbReference type="SAM" id="MobiDB-lite"/>
    </source>
</evidence>
<evidence type="ECO:0000313" key="2">
    <source>
        <dbReference type="EMBL" id="KNZ55150.1"/>
    </source>
</evidence>
<feature type="compositionally biased region" description="Polar residues" evidence="1">
    <location>
        <begin position="66"/>
        <end position="76"/>
    </location>
</feature>
<dbReference type="Proteomes" id="UP000037035">
    <property type="component" value="Unassembled WGS sequence"/>
</dbReference>
<organism evidence="2 3">
    <name type="scientific">Puccinia sorghi</name>
    <dbReference type="NCBI Taxonomy" id="27349"/>
    <lineage>
        <taxon>Eukaryota</taxon>
        <taxon>Fungi</taxon>
        <taxon>Dikarya</taxon>
        <taxon>Basidiomycota</taxon>
        <taxon>Pucciniomycotina</taxon>
        <taxon>Pucciniomycetes</taxon>
        <taxon>Pucciniales</taxon>
        <taxon>Pucciniaceae</taxon>
        <taxon>Puccinia</taxon>
    </lineage>
</organism>
<evidence type="ECO:0000313" key="3">
    <source>
        <dbReference type="Proteomes" id="UP000037035"/>
    </source>
</evidence>
<comment type="caution">
    <text evidence="2">The sequence shown here is derived from an EMBL/GenBank/DDBJ whole genome shotgun (WGS) entry which is preliminary data.</text>
</comment>
<feature type="compositionally biased region" description="Basic residues" evidence="1">
    <location>
        <begin position="50"/>
        <end position="64"/>
    </location>
</feature>
<dbReference type="EMBL" id="LAVV01007672">
    <property type="protein sequence ID" value="KNZ55150.1"/>
    <property type="molecule type" value="Genomic_DNA"/>
</dbReference>
<feature type="region of interest" description="Disordered" evidence="1">
    <location>
        <begin position="48"/>
        <end position="76"/>
    </location>
</feature>
<reference evidence="2 3" key="1">
    <citation type="submission" date="2015-08" db="EMBL/GenBank/DDBJ databases">
        <title>Next Generation Sequencing and Analysis of the Genome of Puccinia sorghi L Schw, the Causal Agent of Maize Common Rust.</title>
        <authorList>
            <person name="Rochi L."/>
            <person name="Burguener G."/>
            <person name="Darino M."/>
            <person name="Turjanski A."/>
            <person name="Kreff E."/>
            <person name="Dieguez M.J."/>
            <person name="Sacco F."/>
        </authorList>
    </citation>
    <scope>NUCLEOTIDE SEQUENCE [LARGE SCALE GENOMIC DNA]</scope>
    <source>
        <strain evidence="2 3">RO10H11247</strain>
    </source>
</reference>
<dbReference type="AlphaFoldDB" id="A0A0L6V4T4"/>
<proteinExistence type="predicted"/>
<dbReference type="VEuPathDB" id="FungiDB:VP01_2753g4"/>
<sequence>MLKSNFTYVKLAEVSLSSYLASRQSTHQGGRWQHAPPVGHQLSPVLVPQKSKRSFTTRTAKKFPSKSLTPSAWTSSLKPRRTTKIASVLNKEGQLNLEEHARREKAGLCLYCGGKNELDSSVKRITCEAAKLGKK</sequence>
<dbReference type="OrthoDB" id="2518069at2759"/>
<accession>A0A0L6V4T4</accession>
<protein>
    <submittedName>
        <fullName evidence="2">Uncharacterized protein</fullName>
    </submittedName>
</protein>
<name>A0A0L6V4T4_9BASI</name>
<keyword evidence="3" id="KW-1185">Reference proteome</keyword>